<comment type="caution">
    <text evidence="1">The sequence shown here is derived from an EMBL/GenBank/DDBJ whole genome shotgun (WGS) entry which is preliminary data.</text>
</comment>
<reference evidence="1" key="1">
    <citation type="journal article" date="2023" name="Mol. Phylogenet. Evol.">
        <title>Genome-scale phylogeny and comparative genomics of the fungal order Sordariales.</title>
        <authorList>
            <person name="Hensen N."/>
            <person name="Bonometti L."/>
            <person name="Westerberg I."/>
            <person name="Brannstrom I.O."/>
            <person name="Guillou S."/>
            <person name="Cros-Aarteil S."/>
            <person name="Calhoun S."/>
            <person name="Haridas S."/>
            <person name="Kuo A."/>
            <person name="Mondo S."/>
            <person name="Pangilinan J."/>
            <person name="Riley R."/>
            <person name="LaButti K."/>
            <person name="Andreopoulos B."/>
            <person name="Lipzen A."/>
            <person name="Chen C."/>
            <person name="Yan M."/>
            <person name="Daum C."/>
            <person name="Ng V."/>
            <person name="Clum A."/>
            <person name="Steindorff A."/>
            <person name="Ohm R.A."/>
            <person name="Martin F."/>
            <person name="Silar P."/>
            <person name="Natvig D.O."/>
            <person name="Lalanne C."/>
            <person name="Gautier V."/>
            <person name="Ament-Velasquez S.L."/>
            <person name="Kruys A."/>
            <person name="Hutchinson M.I."/>
            <person name="Powell A.J."/>
            <person name="Barry K."/>
            <person name="Miller A.N."/>
            <person name="Grigoriev I.V."/>
            <person name="Debuchy R."/>
            <person name="Gladieux P."/>
            <person name="Hiltunen Thoren M."/>
            <person name="Johannesson H."/>
        </authorList>
    </citation>
    <scope>NUCLEOTIDE SEQUENCE</scope>
    <source>
        <strain evidence="1">CBS 314.62</strain>
    </source>
</reference>
<dbReference type="Proteomes" id="UP001270362">
    <property type="component" value="Unassembled WGS sequence"/>
</dbReference>
<evidence type="ECO:0000313" key="2">
    <source>
        <dbReference type="Proteomes" id="UP001270362"/>
    </source>
</evidence>
<name>A0AAE1CD35_9PEZI</name>
<reference evidence="1" key="2">
    <citation type="submission" date="2023-06" db="EMBL/GenBank/DDBJ databases">
        <authorList>
            <consortium name="Lawrence Berkeley National Laboratory"/>
            <person name="Haridas S."/>
            <person name="Hensen N."/>
            <person name="Bonometti L."/>
            <person name="Westerberg I."/>
            <person name="Brannstrom I.O."/>
            <person name="Guillou S."/>
            <person name="Cros-Aarteil S."/>
            <person name="Calhoun S."/>
            <person name="Kuo A."/>
            <person name="Mondo S."/>
            <person name="Pangilinan J."/>
            <person name="Riley R."/>
            <person name="Labutti K."/>
            <person name="Andreopoulos B."/>
            <person name="Lipzen A."/>
            <person name="Chen C."/>
            <person name="Yanf M."/>
            <person name="Daum C."/>
            <person name="Ng V."/>
            <person name="Clum A."/>
            <person name="Steindorff A."/>
            <person name="Ohm R."/>
            <person name="Martin F."/>
            <person name="Silar P."/>
            <person name="Natvig D."/>
            <person name="Lalanne C."/>
            <person name="Gautier V."/>
            <person name="Ament-Velasquez S.L."/>
            <person name="Kruys A."/>
            <person name="Hutchinson M.I."/>
            <person name="Powell A.J."/>
            <person name="Barry K."/>
            <person name="Miller A.N."/>
            <person name="Grigoriev I.V."/>
            <person name="Debuchy R."/>
            <person name="Gladieux P."/>
            <person name="Thoren M.H."/>
            <person name="Johannesson H."/>
        </authorList>
    </citation>
    <scope>NUCLEOTIDE SEQUENCE</scope>
    <source>
        <strain evidence="1">CBS 314.62</strain>
    </source>
</reference>
<organism evidence="1 2">
    <name type="scientific">Podospora appendiculata</name>
    <dbReference type="NCBI Taxonomy" id="314037"/>
    <lineage>
        <taxon>Eukaryota</taxon>
        <taxon>Fungi</taxon>
        <taxon>Dikarya</taxon>
        <taxon>Ascomycota</taxon>
        <taxon>Pezizomycotina</taxon>
        <taxon>Sordariomycetes</taxon>
        <taxon>Sordariomycetidae</taxon>
        <taxon>Sordariales</taxon>
        <taxon>Podosporaceae</taxon>
        <taxon>Podospora</taxon>
    </lineage>
</organism>
<dbReference type="AlphaFoldDB" id="A0AAE1CD35"/>
<protein>
    <submittedName>
        <fullName evidence="1">Uncharacterized protein</fullName>
    </submittedName>
</protein>
<keyword evidence="2" id="KW-1185">Reference proteome</keyword>
<evidence type="ECO:0000313" key="1">
    <source>
        <dbReference type="EMBL" id="KAK3689191.1"/>
    </source>
</evidence>
<dbReference type="EMBL" id="JAULSO010000002">
    <property type="protein sequence ID" value="KAK3689191.1"/>
    <property type="molecule type" value="Genomic_DNA"/>
</dbReference>
<gene>
    <name evidence="1" type="ORF">B0T22DRAFT_513370</name>
</gene>
<sequence>MTKSRTSPSLATATCSSRHPITKATTHLFCNSDFLVQKNAATDEALDYKGHGIVVNGDLITISQVAAYANELKDGNVPWWSGDNTNINGYYFTLPSSGGNYCKSSNLDLTATLSALRQDKSGEEPRAYDRASAAITAGTSLEKAVPKSTTLLHEAFHVGFWDQLYSGKRRVLVNAKTGRANPENYDFFVATMHHLFGMTTMWDFTDGPDKTKTVPT</sequence>
<proteinExistence type="predicted"/>
<accession>A0AAE1CD35</accession>